<proteinExistence type="predicted"/>
<dbReference type="EMBL" id="BK015858">
    <property type="protein sequence ID" value="DAD69971.1"/>
    <property type="molecule type" value="Genomic_DNA"/>
</dbReference>
<name>A0A8S5LJG7_9CAUD</name>
<protein>
    <submittedName>
        <fullName evidence="1">Uncharacterized protein</fullName>
    </submittedName>
</protein>
<organism evidence="1">
    <name type="scientific">Caudovirales sp. ctFWA4</name>
    <dbReference type="NCBI Taxonomy" id="2827628"/>
    <lineage>
        <taxon>Viruses</taxon>
        <taxon>Duplodnaviria</taxon>
        <taxon>Heunggongvirae</taxon>
        <taxon>Uroviricota</taxon>
        <taxon>Caudoviricetes</taxon>
    </lineage>
</organism>
<sequence length="140" mass="15339">MTLAQLNEHLDLVQQLQKTEELIQGLWDAAVPGAQKLDGMPHASGVSDKVGVLGAEIADMETQRDALKERIARSEETVAVWIAGIEDNTTRLVFRLRFIRGMPWKTVASVLGGRNSEDGVKSICYRFLGTCPDTTRSGAL</sequence>
<evidence type="ECO:0000313" key="1">
    <source>
        <dbReference type="EMBL" id="DAD69971.1"/>
    </source>
</evidence>
<accession>A0A8S5LJG7</accession>
<reference evidence="1" key="1">
    <citation type="journal article" date="2021" name="Proc. Natl. Acad. Sci. U.S.A.">
        <title>A Catalog of Tens of Thousands of Viruses from Human Metagenomes Reveals Hidden Associations with Chronic Diseases.</title>
        <authorList>
            <person name="Tisza M.J."/>
            <person name="Buck C.B."/>
        </authorList>
    </citation>
    <scope>NUCLEOTIDE SEQUENCE</scope>
    <source>
        <strain evidence="1">CtFWA4</strain>
    </source>
</reference>